<dbReference type="InterPro" id="IPR010982">
    <property type="entry name" value="Lambda_DNA-bd_dom_sf"/>
</dbReference>
<proteinExistence type="predicted"/>
<name>W4QWJ9_HALA3</name>
<sequence length="156" mass="18299">MRGNENEKKAMQSLLDKVIVKQFQENLYREIERLGLKQYKVSEKAGKGQKGLNKMLTEIRNVKVSNLLRYHFAINELLKNEKRNEILVLDDLINENIKATMKVAENAADAHIEDFIKENKVFFQGIMFHLDHFKTRKNLNPAEIFLLDDIKKILND</sequence>
<dbReference type="GO" id="GO:0003677">
    <property type="term" value="F:DNA binding"/>
    <property type="evidence" value="ECO:0007669"/>
    <property type="project" value="InterPro"/>
</dbReference>
<evidence type="ECO:0000313" key="1">
    <source>
        <dbReference type="EMBL" id="GAE36456.1"/>
    </source>
</evidence>
<dbReference type="RefSeq" id="WP_035666466.1">
    <property type="nucleotide sequence ID" value="NZ_BAUV01000035.1"/>
</dbReference>
<keyword evidence="2" id="KW-1185">Reference proteome</keyword>
<dbReference type="AlphaFoldDB" id="W4QWJ9"/>
<organism evidence="1 2">
    <name type="scientific">Halalkalibacter akibai (strain ATCC 43226 / DSM 21942 / CIP 109018 / JCM 9157 / 1139)</name>
    <name type="common">Bacillus akibai</name>
    <dbReference type="NCBI Taxonomy" id="1236973"/>
    <lineage>
        <taxon>Bacteria</taxon>
        <taxon>Bacillati</taxon>
        <taxon>Bacillota</taxon>
        <taxon>Bacilli</taxon>
        <taxon>Bacillales</taxon>
        <taxon>Bacillaceae</taxon>
        <taxon>Halalkalibacter</taxon>
    </lineage>
</organism>
<protein>
    <submittedName>
        <fullName evidence="1">Uncharacterized protein</fullName>
    </submittedName>
</protein>
<dbReference type="STRING" id="1236973.JCM9157_3644"/>
<comment type="caution">
    <text evidence="1">The sequence shown here is derived from an EMBL/GenBank/DDBJ whole genome shotgun (WGS) entry which is preliminary data.</text>
</comment>
<dbReference type="SUPFAM" id="SSF47413">
    <property type="entry name" value="lambda repressor-like DNA-binding domains"/>
    <property type="match status" value="1"/>
</dbReference>
<dbReference type="EMBL" id="BAUV01000035">
    <property type="protein sequence ID" value="GAE36456.1"/>
    <property type="molecule type" value="Genomic_DNA"/>
</dbReference>
<dbReference type="Proteomes" id="UP000018896">
    <property type="component" value="Unassembled WGS sequence"/>
</dbReference>
<evidence type="ECO:0000313" key="2">
    <source>
        <dbReference type="Proteomes" id="UP000018896"/>
    </source>
</evidence>
<gene>
    <name evidence="1" type="ORF">JCM9157_3644</name>
</gene>
<reference evidence="1 2" key="1">
    <citation type="journal article" date="2014" name="Genome Announc.">
        <title>Draft Genome Sequences of Three Alkaliphilic Bacillus Strains, Bacillus wakoensis JCM 9140T, Bacillus akibai JCM 9157T, and Bacillus hemicellulosilyticus JCM 9152T.</title>
        <authorList>
            <person name="Yuki M."/>
            <person name="Oshima K."/>
            <person name="Suda W."/>
            <person name="Oshida Y."/>
            <person name="Kitamura K."/>
            <person name="Iida T."/>
            <person name="Hattori M."/>
            <person name="Ohkuma M."/>
        </authorList>
    </citation>
    <scope>NUCLEOTIDE SEQUENCE [LARGE SCALE GENOMIC DNA]</scope>
    <source>
        <strain evidence="1 2">JCM 9157</strain>
    </source>
</reference>
<accession>W4QWJ9</accession>